<dbReference type="PANTHER" id="PTHR43420:SF44">
    <property type="entry name" value="ACETYLTRANSFERASE YPEA"/>
    <property type="match status" value="1"/>
</dbReference>
<feature type="domain" description="N-acetyltransferase" evidence="3">
    <location>
        <begin position="16"/>
        <end position="176"/>
    </location>
</feature>
<keyword evidence="2" id="KW-0012">Acyltransferase</keyword>
<dbReference type="Proteomes" id="UP000052982">
    <property type="component" value="Unassembled WGS sequence"/>
</dbReference>
<dbReference type="InterPro" id="IPR050680">
    <property type="entry name" value="YpeA/RimI_acetyltransf"/>
</dbReference>
<protein>
    <submittedName>
        <fullName evidence="4">Acetyltransferase</fullName>
    </submittedName>
</protein>
<proteinExistence type="predicted"/>
<keyword evidence="1 4" id="KW-0808">Transferase</keyword>
<dbReference type="SUPFAM" id="SSF55729">
    <property type="entry name" value="Acyl-CoA N-acyltransferases (Nat)"/>
    <property type="match status" value="1"/>
</dbReference>
<dbReference type="InterPro" id="IPR016181">
    <property type="entry name" value="Acyl_CoA_acyltransferase"/>
</dbReference>
<dbReference type="AlphaFoldDB" id="A0A101SU68"/>
<organism evidence="4 5">
    <name type="scientific">Streptomyces griseoruber</name>
    <dbReference type="NCBI Taxonomy" id="1943"/>
    <lineage>
        <taxon>Bacteria</taxon>
        <taxon>Bacillati</taxon>
        <taxon>Actinomycetota</taxon>
        <taxon>Actinomycetes</taxon>
        <taxon>Kitasatosporales</taxon>
        <taxon>Streptomycetaceae</taxon>
        <taxon>Streptomyces</taxon>
    </lineage>
</organism>
<gene>
    <name evidence="4" type="ORF">AQJ64_25840</name>
</gene>
<dbReference type="CDD" id="cd04301">
    <property type="entry name" value="NAT_SF"/>
    <property type="match status" value="1"/>
</dbReference>
<dbReference type="STRING" id="1943.AQJ64_25840"/>
<dbReference type="EMBL" id="LMWW01000044">
    <property type="protein sequence ID" value="KUN80255.1"/>
    <property type="molecule type" value="Genomic_DNA"/>
</dbReference>
<evidence type="ECO:0000313" key="4">
    <source>
        <dbReference type="EMBL" id="KUN80255.1"/>
    </source>
</evidence>
<accession>A0A101SU68</accession>
<evidence type="ECO:0000259" key="3">
    <source>
        <dbReference type="PROSITE" id="PS51186"/>
    </source>
</evidence>
<dbReference type="PROSITE" id="PS51186">
    <property type="entry name" value="GNAT"/>
    <property type="match status" value="1"/>
</dbReference>
<dbReference type="GO" id="GO:0016747">
    <property type="term" value="F:acyltransferase activity, transferring groups other than amino-acyl groups"/>
    <property type="evidence" value="ECO:0007669"/>
    <property type="project" value="InterPro"/>
</dbReference>
<dbReference type="Gene3D" id="3.40.630.30">
    <property type="match status" value="1"/>
</dbReference>
<dbReference type="PANTHER" id="PTHR43420">
    <property type="entry name" value="ACETYLTRANSFERASE"/>
    <property type="match status" value="1"/>
</dbReference>
<evidence type="ECO:0000256" key="2">
    <source>
        <dbReference type="ARBA" id="ARBA00023315"/>
    </source>
</evidence>
<dbReference type="Pfam" id="PF00583">
    <property type="entry name" value="Acetyltransf_1"/>
    <property type="match status" value="1"/>
</dbReference>
<reference evidence="4 5" key="1">
    <citation type="submission" date="2015-10" db="EMBL/GenBank/DDBJ databases">
        <title>Draft genome sequence of Streptomyces griseoruber DSM 40281, type strain for the species Streptomyces griseoruber.</title>
        <authorList>
            <person name="Ruckert C."/>
            <person name="Winkler A."/>
            <person name="Kalinowski J."/>
            <person name="Kampfer P."/>
            <person name="Glaeser S."/>
        </authorList>
    </citation>
    <scope>NUCLEOTIDE SEQUENCE [LARGE SCALE GENOMIC DNA]</scope>
    <source>
        <strain evidence="4 5">DSM 40281</strain>
    </source>
</reference>
<sequence length="182" mass="19901">MVRGIRTDEWRPAKALRLEALKDPAAAIAFLETYKDAAARPDSFWQERALRAGGAAGGVRQFVAEAAGGEWIGTVTVLVEEAGSVDWAGLPVERRQGHVVGVYVRPEWRGGGVTRELFEAGVEWAWGVGVERVRLLVHQKNLRAQRAYRKAGFAPSGLTVPVGEGFGDFSGEIEIEFVRERG</sequence>
<evidence type="ECO:0000256" key="1">
    <source>
        <dbReference type="ARBA" id="ARBA00022679"/>
    </source>
</evidence>
<comment type="caution">
    <text evidence="4">The sequence shown here is derived from an EMBL/GenBank/DDBJ whole genome shotgun (WGS) entry which is preliminary data.</text>
</comment>
<name>A0A101SU68_9ACTN</name>
<dbReference type="InterPro" id="IPR000182">
    <property type="entry name" value="GNAT_dom"/>
</dbReference>
<evidence type="ECO:0000313" key="5">
    <source>
        <dbReference type="Proteomes" id="UP000052982"/>
    </source>
</evidence>
<keyword evidence="5" id="KW-1185">Reference proteome</keyword>